<dbReference type="GeneID" id="63682161"/>
<protein>
    <recommendedName>
        <fullName evidence="5">Protein kinase domain-containing protein</fullName>
    </recommendedName>
</protein>
<dbReference type="HOGENOM" id="CLU_621383_0_0_1"/>
<evidence type="ECO:0000313" key="3">
    <source>
        <dbReference type="EMBL" id="KIH92062.1"/>
    </source>
</evidence>
<dbReference type="Proteomes" id="UP000031575">
    <property type="component" value="Unassembled WGS sequence"/>
</dbReference>
<organism evidence="3 4">
    <name type="scientific">Sporothrix brasiliensis 5110</name>
    <dbReference type="NCBI Taxonomy" id="1398154"/>
    <lineage>
        <taxon>Eukaryota</taxon>
        <taxon>Fungi</taxon>
        <taxon>Dikarya</taxon>
        <taxon>Ascomycota</taxon>
        <taxon>Pezizomycotina</taxon>
        <taxon>Sordariomycetes</taxon>
        <taxon>Sordariomycetidae</taxon>
        <taxon>Ophiostomatales</taxon>
        <taxon>Ophiostomataceae</taxon>
        <taxon>Sporothrix</taxon>
    </lineage>
</organism>
<proteinExistence type="predicted"/>
<dbReference type="AlphaFoldDB" id="A0A0C2J4R6"/>
<evidence type="ECO:0000313" key="4">
    <source>
        <dbReference type="Proteomes" id="UP000031575"/>
    </source>
</evidence>
<feature type="region of interest" description="Disordered" evidence="2">
    <location>
        <begin position="402"/>
        <end position="441"/>
    </location>
</feature>
<name>A0A0C2J4R6_9PEZI</name>
<dbReference type="OrthoDB" id="5226631at2759"/>
<evidence type="ECO:0000256" key="1">
    <source>
        <dbReference type="PROSITE-ProRule" id="PRU10141"/>
    </source>
</evidence>
<comment type="caution">
    <text evidence="3">The sequence shown here is derived from an EMBL/GenBank/DDBJ whole genome shotgun (WGS) entry which is preliminary data.</text>
</comment>
<dbReference type="VEuPathDB" id="FungiDB:SPBR_09114"/>
<dbReference type="RefSeq" id="XP_040620072.1">
    <property type="nucleotide sequence ID" value="XM_040767240.1"/>
</dbReference>
<dbReference type="GO" id="GO:0005524">
    <property type="term" value="F:ATP binding"/>
    <property type="evidence" value="ECO:0007669"/>
    <property type="project" value="UniProtKB-UniRule"/>
</dbReference>
<evidence type="ECO:0008006" key="5">
    <source>
        <dbReference type="Google" id="ProtNLM"/>
    </source>
</evidence>
<keyword evidence="1" id="KW-0067">ATP-binding</keyword>
<dbReference type="SUPFAM" id="SSF56112">
    <property type="entry name" value="Protein kinase-like (PK-like)"/>
    <property type="match status" value="1"/>
</dbReference>
<dbReference type="InterPro" id="IPR011009">
    <property type="entry name" value="Kinase-like_dom_sf"/>
</dbReference>
<accession>A0A0C2J4R6</accession>
<dbReference type="Gene3D" id="1.10.510.10">
    <property type="entry name" value="Transferase(Phosphotransferase) domain 1"/>
    <property type="match status" value="1"/>
</dbReference>
<dbReference type="EMBL" id="AWTV01000006">
    <property type="protein sequence ID" value="KIH92062.1"/>
    <property type="molecule type" value="Genomic_DNA"/>
</dbReference>
<dbReference type="InterPro" id="IPR017441">
    <property type="entry name" value="Protein_kinase_ATP_BS"/>
</dbReference>
<reference evidence="3 4" key="1">
    <citation type="journal article" date="2014" name="BMC Genomics">
        <title>Comparative genomics of the major fungal agents of human and animal Sporotrichosis: Sporothrix schenckii and Sporothrix brasiliensis.</title>
        <authorList>
            <person name="Teixeira M.M."/>
            <person name="de Almeida L.G."/>
            <person name="Kubitschek-Barreira P."/>
            <person name="Alves F.L."/>
            <person name="Kioshima E.S."/>
            <person name="Abadio A.K."/>
            <person name="Fernandes L."/>
            <person name="Derengowski L.S."/>
            <person name="Ferreira K.S."/>
            <person name="Souza R.C."/>
            <person name="Ruiz J.C."/>
            <person name="de Andrade N.C."/>
            <person name="Paes H.C."/>
            <person name="Nicola A.M."/>
            <person name="Albuquerque P."/>
            <person name="Gerber A.L."/>
            <person name="Martins V.P."/>
            <person name="Peconick L.D."/>
            <person name="Neto A.V."/>
            <person name="Chaucanez C.B."/>
            <person name="Silva P.A."/>
            <person name="Cunha O.L."/>
            <person name="de Oliveira F.F."/>
            <person name="dos Santos T.C."/>
            <person name="Barros A.L."/>
            <person name="Soares M.A."/>
            <person name="de Oliveira L.M."/>
            <person name="Marini M.M."/>
            <person name="Villalobos-Duno H."/>
            <person name="Cunha M.M."/>
            <person name="de Hoog S."/>
            <person name="da Silveira J.F."/>
            <person name="Henrissat B."/>
            <person name="Nino-Vega G.A."/>
            <person name="Cisalpino P.S."/>
            <person name="Mora-Montes H.M."/>
            <person name="Almeida S.R."/>
            <person name="Stajich J.E."/>
            <person name="Lopes-Bezerra L.M."/>
            <person name="Vasconcelos A.T."/>
            <person name="Felipe M.S."/>
        </authorList>
    </citation>
    <scope>NUCLEOTIDE SEQUENCE [LARGE SCALE GENOMIC DNA]</scope>
    <source>
        <strain evidence="3 4">5110</strain>
    </source>
</reference>
<keyword evidence="4" id="KW-1185">Reference proteome</keyword>
<sequence>MGTHNRRAVMPPELPPLDMKKKMNGISRLLNETGLRFQKVLGQGGFGVTALYQVRRRASRVQKPIQFVVKAVLDDETSLSEEKEHLKISADLVKRNLYKKTQRRIVHFKLDRLDTADDIMFTEFMNHGSLDDYISRIRTTGMILPARGQWRILSCLAHQLIALKYPRNIIRPDAIPSTAPTYDNALAHKIDTERIPRDLDDSDAVVHFDIDPNNNSTANDRAAAFALVPSFDKLEAHRLKPEVGIDIMPYDKTLKYGWMWTYATLLAYNGTAQHPNSKTKGVLDEDLIDCVCMMMRHRPADRIELAELRTIAKRKLNELDQPPDEPYKVDSLQSRDQDQFTDEALRNLHNMLTGGVPDFTYGRISRANVIPFPEAEGVDGDGNMLPDPLYQEDRHYVRAVRGDRLDTAESNRTSKWKTDHLRRLTRLPPPPHSQTPLPSAS</sequence>
<feature type="binding site" evidence="1">
    <location>
        <position position="70"/>
    </location>
    <ligand>
        <name>ATP</name>
        <dbReference type="ChEBI" id="CHEBI:30616"/>
    </ligand>
</feature>
<keyword evidence="1" id="KW-0547">Nucleotide-binding</keyword>
<evidence type="ECO:0000256" key="2">
    <source>
        <dbReference type="SAM" id="MobiDB-lite"/>
    </source>
</evidence>
<dbReference type="PROSITE" id="PS00107">
    <property type="entry name" value="PROTEIN_KINASE_ATP"/>
    <property type="match status" value="1"/>
</dbReference>
<gene>
    <name evidence="3" type="ORF">SPBR_09114</name>
</gene>